<keyword evidence="2" id="KW-1185">Reference proteome</keyword>
<dbReference type="EMBL" id="CAJVQC010071250">
    <property type="protein sequence ID" value="CAG8810431.1"/>
    <property type="molecule type" value="Genomic_DNA"/>
</dbReference>
<feature type="non-terminal residue" evidence="1">
    <location>
        <position position="1"/>
    </location>
</feature>
<feature type="non-terminal residue" evidence="1">
    <location>
        <position position="251"/>
    </location>
</feature>
<evidence type="ECO:0000313" key="2">
    <source>
        <dbReference type="Proteomes" id="UP000789920"/>
    </source>
</evidence>
<sequence>DVVKVLKKLDRNNKFDVIIADPPYNIGKDFGNNLNGKERANTKGRFGNKTTTYKVNGQGALPRDVITIPALAGGAGMMERHFMCKDCNKNLYHSSEKKNHENHNLLIHPTQKPIQLAEKLIFSRINGNEGRILIPFAGSGSECVVAEMNNIEYLGVEINPEYIEAIKSDHSKSESVAWSGRGHDVDKDIRITEANDKVNDIQIKSGKIKKTSVVVSGHRTGRFAGDLDKIKEFLNSNRYDTFLIPYREEVD</sequence>
<protein>
    <submittedName>
        <fullName evidence="1">31541_t:CDS:1</fullName>
    </submittedName>
</protein>
<comment type="caution">
    <text evidence="1">The sequence shown here is derived from an EMBL/GenBank/DDBJ whole genome shotgun (WGS) entry which is preliminary data.</text>
</comment>
<accession>A0ACA9RUT5</accession>
<reference evidence="1" key="1">
    <citation type="submission" date="2021-06" db="EMBL/GenBank/DDBJ databases">
        <authorList>
            <person name="Kallberg Y."/>
            <person name="Tangrot J."/>
            <person name="Rosling A."/>
        </authorList>
    </citation>
    <scope>NUCLEOTIDE SEQUENCE</scope>
    <source>
        <strain evidence="1">MA461A</strain>
    </source>
</reference>
<dbReference type="Proteomes" id="UP000789920">
    <property type="component" value="Unassembled WGS sequence"/>
</dbReference>
<gene>
    <name evidence="1" type="ORF">RPERSI_LOCUS23084</name>
</gene>
<proteinExistence type="predicted"/>
<organism evidence="1 2">
    <name type="scientific">Racocetra persica</name>
    <dbReference type="NCBI Taxonomy" id="160502"/>
    <lineage>
        <taxon>Eukaryota</taxon>
        <taxon>Fungi</taxon>
        <taxon>Fungi incertae sedis</taxon>
        <taxon>Mucoromycota</taxon>
        <taxon>Glomeromycotina</taxon>
        <taxon>Glomeromycetes</taxon>
        <taxon>Diversisporales</taxon>
        <taxon>Gigasporaceae</taxon>
        <taxon>Racocetra</taxon>
    </lineage>
</organism>
<name>A0ACA9RUT5_9GLOM</name>
<evidence type="ECO:0000313" key="1">
    <source>
        <dbReference type="EMBL" id="CAG8810431.1"/>
    </source>
</evidence>